<name>A0A6J2XUA2_SITOR</name>
<protein>
    <submittedName>
        <fullName evidence="3">Uncharacterized protein LOC115881667</fullName>
    </submittedName>
</protein>
<feature type="compositionally biased region" description="Acidic residues" evidence="1">
    <location>
        <begin position="59"/>
        <end position="89"/>
    </location>
</feature>
<dbReference type="Proteomes" id="UP000504635">
    <property type="component" value="Unplaced"/>
</dbReference>
<evidence type="ECO:0000313" key="2">
    <source>
        <dbReference type="Proteomes" id="UP000504635"/>
    </source>
</evidence>
<dbReference type="KEGG" id="soy:115881667"/>
<accession>A0A6J2XUA2</accession>
<dbReference type="AlphaFoldDB" id="A0A6J2XUA2"/>
<feature type="region of interest" description="Disordered" evidence="1">
    <location>
        <begin position="59"/>
        <end position="119"/>
    </location>
</feature>
<keyword evidence="2" id="KW-1185">Reference proteome</keyword>
<proteinExistence type="predicted"/>
<dbReference type="GeneID" id="115881667"/>
<gene>
    <name evidence="3" type="primary">LOC115881667</name>
</gene>
<dbReference type="RefSeq" id="XP_030755103.1">
    <property type="nucleotide sequence ID" value="XM_030899243.1"/>
</dbReference>
<reference evidence="3" key="1">
    <citation type="submission" date="2025-08" db="UniProtKB">
        <authorList>
            <consortium name="RefSeq"/>
        </authorList>
    </citation>
    <scope>IDENTIFICATION</scope>
    <source>
        <tissue evidence="3">Gonads</tissue>
    </source>
</reference>
<evidence type="ECO:0000256" key="1">
    <source>
        <dbReference type="SAM" id="MobiDB-lite"/>
    </source>
</evidence>
<evidence type="ECO:0000313" key="3">
    <source>
        <dbReference type="RefSeq" id="XP_030755103.1"/>
    </source>
</evidence>
<sequence>MRDFVDNPYVDEFSSDLENWDDDEMPIAVRVDLQDVLNLMDDNPYVDMDESVVSLDNILESDDSEYDPEFDVESSDTDLEESDVDEDNFESNGIQDSNTEAEAESSPKLPDELSVSDPE</sequence>
<organism evidence="2 3">
    <name type="scientific">Sitophilus oryzae</name>
    <name type="common">Rice weevil</name>
    <name type="synonym">Curculio oryzae</name>
    <dbReference type="NCBI Taxonomy" id="7048"/>
    <lineage>
        <taxon>Eukaryota</taxon>
        <taxon>Metazoa</taxon>
        <taxon>Ecdysozoa</taxon>
        <taxon>Arthropoda</taxon>
        <taxon>Hexapoda</taxon>
        <taxon>Insecta</taxon>
        <taxon>Pterygota</taxon>
        <taxon>Neoptera</taxon>
        <taxon>Endopterygota</taxon>
        <taxon>Coleoptera</taxon>
        <taxon>Polyphaga</taxon>
        <taxon>Cucujiformia</taxon>
        <taxon>Curculionidae</taxon>
        <taxon>Dryophthorinae</taxon>
        <taxon>Sitophilus</taxon>
    </lineage>
</organism>
<feature type="compositionally biased region" description="Polar residues" evidence="1">
    <location>
        <begin position="90"/>
        <end position="100"/>
    </location>
</feature>
<dbReference type="InParanoid" id="A0A6J2XUA2"/>